<accession>Q1IFB7</accession>
<evidence type="ECO:0000313" key="2">
    <source>
        <dbReference type="Proteomes" id="UP000000658"/>
    </source>
</evidence>
<organism evidence="1 2">
    <name type="scientific">Pseudomonas entomophila (strain L48)</name>
    <dbReference type="NCBI Taxonomy" id="384676"/>
    <lineage>
        <taxon>Bacteria</taxon>
        <taxon>Pseudomonadati</taxon>
        <taxon>Pseudomonadota</taxon>
        <taxon>Gammaproteobacteria</taxon>
        <taxon>Pseudomonadales</taxon>
        <taxon>Pseudomonadaceae</taxon>
        <taxon>Pseudomonas</taxon>
    </lineage>
</organism>
<gene>
    <name evidence="1" type="ordered locus">PSEEN0711</name>
</gene>
<evidence type="ECO:0000313" key="1">
    <source>
        <dbReference type="EMBL" id="CAK13637.1"/>
    </source>
</evidence>
<dbReference type="STRING" id="384676.PSEEN0711"/>
<dbReference type="KEGG" id="pen:PSEEN0711"/>
<dbReference type="AlphaFoldDB" id="Q1IFB7"/>
<proteinExistence type="predicted"/>
<dbReference type="HOGENOM" id="CLU_2510121_0_0_6"/>
<reference evidence="1 2" key="1">
    <citation type="journal article" date="2006" name="Nat. Biotechnol.">
        <title>Complete genome sequence of the entomopathogenic and metabolically versatile soil bacterium Pseudomonas entomophila.</title>
        <authorList>
            <person name="Vodovar N."/>
            <person name="Vallenet D."/>
            <person name="Cruveiller S."/>
            <person name="Rouy Z."/>
            <person name="Barbe V."/>
            <person name="Acosta C."/>
            <person name="Cattolico L."/>
            <person name="Jubin C."/>
            <person name="Lajus A."/>
            <person name="Segurens B."/>
            <person name="Vacherie B."/>
            <person name="Wincker P."/>
            <person name="Weissenbach J."/>
            <person name="Lemaitre B."/>
            <person name="Medigue C."/>
            <person name="Boccard F."/>
        </authorList>
    </citation>
    <scope>NUCLEOTIDE SEQUENCE [LARGE SCALE GENOMIC DNA]</scope>
    <source>
        <strain evidence="1 2">L48</strain>
    </source>
</reference>
<protein>
    <submittedName>
        <fullName evidence="1">Uncharacterized protein</fullName>
    </submittedName>
</protein>
<name>Q1IFB7_PSEE4</name>
<sequence>MWHRDPPSLERVPELMMAALHFNLVPAIGLDELDHVPAAHSAFLWQAMCSVHIDMDKNKAKYTPCTPKPTSGAFLRPCEPCPVHK</sequence>
<dbReference type="EMBL" id="CT573326">
    <property type="protein sequence ID" value="CAK13637.1"/>
    <property type="molecule type" value="Genomic_DNA"/>
</dbReference>
<dbReference type="Proteomes" id="UP000000658">
    <property type="component" value="Chromosome"/>
</dbReference>